<dbReference type="Proteomes" id="UP001056635">
    <property type="component" value="Chromosome"/>
</dbReference>
<evidence type="ECO:0000256" key="2">
    <source>
        <dbReference type="SAM" id="Phobius"/>
    </source>
</evidence>
<evidence type="ECO:0000313" key="4">
    <source>
        <dbReference type="Proteomes" id="UP001056635"/>
    </source>
</evidence>
<evidence type="ECO:0000256" key="1">
    <source>
        <dbReference type="SAM" id="MobiDB-lite"/>
    </source>
</evidence>
<feature type="transmembrane region" description="Helical" evidence="2">
    <location>
        <begin position="9"/>
        <end position="31"/>
    </location>
</feature>
<keyword evidence="2" id="KW-1133">Transmembrane helix</keyword>
<feature type="region of interest" description="Disordered" evidence="1">
    <location>
        <begin position="45"/>
        <end position="65"/>
    </location>
</feature>
<organism evidence="3 4">
    <name type="scientific">Mixta hanseatica</name>
    <dbReference type="NCBI Taxonomy" id="2872648"/>
    <lineage>
        <taxon>Bacteria</taxon>
        <taxon>Pseudomonadati</taxon>
        <taxon>Pseudomonadota</taxon>
        <taxon>Gammaproteobacteria</taxon>
        <taxon>Enterobacterales</taxon>
        <taxon>Erwiniaceae</taxon>
        <taxon>Mixta</taxon>
    </lineage>
</organism>
<keyword evidence="4" id="KW-1185">Reference proteome</keyword>
<accession>A0ABY4RBC7</accession>
<sequence length="65" mass="6939">MENRDDKLIALIGLLSASLIGVMFLLAMTWLTDIRRPTPAALEVQTCTMPPASSDAQPSDAVSPP</sequence>
<dbReference type="RefSeq" id="WP_249894208.1">
    <property type="nucleotide sequence ID" value="NZ_CP082904.1"/>
</dbReference>
<gene>
    <name evidence="3" type="ORF">K6958_08355</name>
</gene>
<dbReference type="EMBL" id="CP082904">
    <property type="protein sequence ID" value="UQY45648.1"/>
    <property type="molecule type" value="Genomic_DNA"/>
</dbReference>
<proteinExistence type="predicted"/>
<protein>
    <submittedName>
        <fullName evidence="3">Uncharacterized protein</fullName>
    </submittedName>
</protein>
<name>A0ABY4RBC7_9GAMM</name>
<keyword evidence="2" id="KW-0812">Transmembrane</keyword>
<evidence type="ECO:0000313" key="3">
    <source>
        <dbReference type="EMBL" id="UQY45648.1"/>
    </source>
</evidence>
<keyword evidence="2" id="KW-0472">Membrane</keyword>
<reference evidence="3" key="1">
    <citation type="submission" date="2021-09" db="EMBL/GenBank/DDBJ databases">
        <title>First case of bloodstream infection caused by Mixta hanseatica sp. nov., a member of the Erwiniaceae family.</title>
        <authorList>
            <person name="Both A."/>
            <person name="Huang J."/>
            <person name="Wenzel P."/>
            <person name="Aepfelbacher M."/>
            <person name="Rohde H."/>
            <person name="Christner M."/>
            <person name="Hentschke M."/>
        </authorList>
    </citation>
    <scope>NUCLEOTIDE SEQUENCE</scope>
    <source>
        <strain evidence="3">X22927</strain>
    </source>
</reference>